<proteinExistence type="predicted"/>
<dbReference type="EMBL" id="MN739575">
    <property type="protein sequence ID" value="QHT13586.1"/>
    <property type="molecule type" value="Genomic_DNA"/>
</dbReference>
<dbReference type="InterPro" id="IPR031654">
    <property type="entry name" value="Capsid_N"/>
</dbReference>
<dbReference type="Pfam" id="PF16903">
    <property type="entry name" value="Capsid_N"/>
    <property type="match status" value="1"/>
</dbReference>
<dbReference type="InterPro" id="IPR038519">
    <property type="entry name" value="MCP_C_sf"/>
</dbReference>
<sequence>MSATPQTMLKVVSSGLQDLMRLNSTGQPKTEPYRYVLKRRTRWASQWRYVPFDGRPDFGKTVTCTLPQDAELITRAVLVIQPPDLFGPQGAAIYPNWVWTNSLSHALCDSISFQISSVIIDSFDSRQLEILDEMETSVEHLTTKNQLLARDPQFFPLSNSDGIPCPPLNAAGLYPDYQTSNMLLHVTPPFWWNRGPGPTALPMQALAKETVQLTVRFRSVDQVVLPLYPYGAVTDPTATMPGSPLYDGSGNQVGAMPPSSAWHLADAYWLIEYVSLEEREAAAFRLADLQIPIRQHIAEPVVSNANATRMRVHLEQEGLVRDITWVAQNDTAPAYRAWFNFGREIRGSNGPSDLQKYIAKWAPALAVNSPPIYAKIAPFLPGITAAAASSIWWPNAYIPDWDYSNGYYVPSSIDRYADPFEEVSLLYNGSTRMELTGPSWTRSITQALNCNRTPFIRRYVNRYDFGFWPTGGLAEALEAPADQIRGFANWDKLPNKELVFWLNPTRNKVPLNIYIWYTRYNMLRIFAGRAALMFEG</sequence>
<accession>A0A6C0D984</accession>
<evidence type="ECO:0000259" key="1">
    <source>
        <dbReference type="Pfam" id="PF16903"/>
    </source>
</evidence>
<dbReference type="SUPFAM" id="SSF49749">
    <property type="entry name" value="Group II dsDNA viruses VP"/>
    <property type="match status" value="2"/>
</dbReference>
<evidence type="ECO:0000313" key="2">
    <source>
        <dbReference type="EMBL" id="QHT13586.1"/>
    </source>
</evidence>
<reference evidence="2" key="1">
    <citation type="journal article" date="2020" name="Nature">
        <title>Giant virus diversity and host interactions through global metagenomics.</title>
        <authorList>
            <person name="Schulz F."/>
            <person name="Roux S."/>
            <person name="Paez-Espino D."/>
            <person name="Jungbluth S."/>
            <person name="Walsh D.A."/>
            <person name="Denef V.J."/>
            <person name="McMahon K.D."/>
            <person name="Konstantinidis K.T."/>
            <person name="Eloe-Fadrosh E.A."/>
            <person name="Kyrpides N.C."/>
            <person name="Woyke T."/>
        </authorList>
    </citation>
    <scope>NUCLEOTIDE SEQUENCE</scope>
    <source>
        <strain evidence="2">GVMAG-M-3300023174-132</strain>
    </source>
</reference>
<dbReference type="Gene3D" id="2.70.9.20">
    <property type="entry name" value="Major capsid protein Vp54"/>
    <property type="match status" value="1"/>
</dbReference>
<name>A0A6C0D984_9ZZZZ</name>
<dbReference type="Gene3D" id="2.70.9.10">
    <property type="entry name" value="Adenovirus Type 2 Hexon, domain 4"/>
    <property type="match status" value="1"/>
</dbReference>
<organism evidence="2">
    <name type="scientific">viral metagenome</name>
    <dbReference type="NCBI Taxonomy" id="1070528"/>
    <lineage>
        <taxon>unclassified sequences</taxon>
        <taxon>metagenomes</taxon>
        <taxon>organismal metagenomes</taxon>
    </lineage>
</organism>
<dbReference type="AlphaFoldDB" id="A0A6C0D984"/>
<feature type="domain" description="Major capsid protein N-terminal" evidence="1">
    <location>
        <begin position="33"/>
        <end position="237"/>
    </location>
</feature>
<protein>
    <recommendedName>
        <fullName evidence="1">Major capsid protein N-terminal domain-containing protein</fullName>
    </recommendedName>
</protein>
<dbReference type="InterPro" id="IPR016112">
    <property type="entry name" value="VP_dsDNA_II"/>
</dbReference>